<keyword evidence="4" id="KW-0804">Transcription</keyword>
<dbReference type="InterPro" id="IPR036388">
    <property type="entry name" value="WH-like_DNA-bd_sf"/>
</dbReference>
<gene>
    <name evidence="6" type="ORF">FHX42_002448</name>
</gene>
<evidence type="ECO:0000313" key="6">
    <source>
        <dbReference type="EMBL" id="MBA8825097.1"/>
    </source>
</evidence>
<feature type="domain" description="HTH lysR-type" evidence="5">
    <location>
        <begin position="2"/>
        <end position="59"/>
    </location>
</feature>
<keyword evidence="2" id="KW-0805">Transcription regulation</keyword>
<dbReference type="AlphaFoldDB" id="A0A839E031"/>
<comment type="similarity">
    <text evidence="1">Belongs to the LysR transcriptional regulatory family.</text>
</comment>
<name>A0A839E031_9PSEU</name>
<reference evidence="6 7" key="1">
    <citation type="submission" date="2020-07" db="EMBL/GenBank/DDBJ databases">
        <title>Sequencing the genomes of 1000 actinobacteria strains.</title>
        <authorList>
            <person name="Klenk H.-P."/>
        </authorList>
    </citation>
    <scope>NUCLEOTIDE SEQUENCE [LARGE SCALE GENOMIC DNA]</scope>
    <source>
        <strain evidence="6 7">DSM 45975</strain>
    </source>
</reference>
<evidence type="ECO:0000256" key="4">
    <source>
        <dbReference type="ARBA" id="ARBA00023163"/>
    </source>
</evidence>
<dbReference type="PROSITE" id="PS50931">
    <property type="entry name" value="HTH_LYSR"/>
    <property type="match status" value="1"/>
</dbReference>
<keyword evidence="3 6" id="KW-0238">DNA-binding</keyword>
<dbReference type="SUPFAM" id="SSF46785">
    <property type="entry name" value="Winged helix' DNA-binding domain"/>
    <property type="match status" value="1"/>
</dbReference>
<dbReference type="GO" id="GO:0003700">
    <property type="term" value="F:DNA-binding transcription factor activity"/>
    <property type="evidence" value="ECO:0007669"/>
    <property type="project" value="InterPro"/>
</dbReference>
<dbReference type="InterPro" id="IPR000847">
    <property type="entry name" value="LysR_HTH_N"/>
</dbReference>
<dbReference type="Gene3D" id="1.10.10.10">
    <property type="entry name" value="Winged helix-like DNA-binding domain superfamily/Winged helix DNA-binding domain"/>
    <property type="match status" value="1"/>
</dbReference>
<dbReference type="InterPro" id="IPR036390">
    <property type="entry name" value="WH_DNA-bd_sf"/>
</dbReference>
<dbReference type="CDD" id="cd08423">
    <property type="entry name" value="PBP2_LTTR_like_6"/>
    <property type="match status" value="1"/>
</dbReference>
<dbReference type="Gene3D" id="3.40.190.10">
    <property type="entry name" value="Periplasmic binding protein-like II"/>
    <property type="match status" value="2"/>
</dbReference>
<dbReference type="EMBL" id="JACGWZ010000003">
    <property type="protein sequence ID" value="MBA8825097.1"/>
    <property type="molecule type" value="Genomic_DNA"/>
</dbReference>
<evidence type="ECO:0000256" key="3">
    <source>
        <dbReference type="ARBA" id="ARBA00023125"/>
    </source>
</evidence>
<dbReference type="PANTHER" id="PTHR30346:SF29">
    <property type="entry name" value="LYSR SUBSTRATE-BINDING"/>
    <property type="match status" value="1"/>
</dbReference>
<dbReference type="Pfam" id="PF00126">
    <property type="entry name" value="HTH_1"/>
    <property type="match status" value="1"/>
</dbReference>
<keyword evidence="7" id="KW-1185">Reference proteome</keyword>
<comment type="caution">
    <text evidence="6">The sequence shown here is derived from an EMBL/GenBank/DDBJ whole genome shotgun (WGS) entry which is preliminary data.</text>
</comment>
<evidence type="ECO:0000313" key="7">
    <source>
        <dbReference type="Proteomes" id="UP000569329"/>
    </source>
</evidence>
<dbReference type="Proteomes" id="UP000569329">
    <property type="component" value="Unassembled WGS sequence"/>
</dbReference>
<evidence type="ECO:0000259" key="5">
    <source>
        <dbReference type="PROSITE" id="PS50931"/>
    </source>
</evidence>
<dbReference type="GO" id="GO:0032993">
    <property type="term" value="C:protein-DNA complex"/>
    <property type="evidence" value="ECO:0007669"/>
    <property type="project" value="TreeGrafter"/>
</dbReference>
<evidence type="ECO:0000256" key="2">
    <source>
        <dbReference type="ARBA" id="ARBA00023015"/>
    </source>
</evidence>
<organism evidence="6 7">
    <name type="scientific">Halosaccharopolyspora lacisalsi</name>
    <dbReference type="NCBI Taxonomy" id="1000566"/>
    <lineage>
        <taxon>Bacteria</taxon>
        <taxon>Bacillati</taxon>
        <taxon>Actinomycetota</taxon>
        <taxon>Actinomycetes</taxon>
        <taxon>Pseudonocardiales</taxon>
        <taxon>Pseudonocardiaceae</taxon>
        <taxon>Halosaccharopolyspora</taxon>
    </lineage>
</organism>
<dbReference type="SUPFAM" id="SSF53850">
    <property type="entry name" value="Periplasmic binding protein-like II"/>
    <property type="match status" value="1"/>
</dbReference>
<dbReference type="GO" id="GO:0003677">
    <property type="term" value="F:DNA binding"/>
    <property type="evidence" value="ECO:0007669"/>
    <property type="project" value="UniProtKB-KW"/>
</dbReference>
<sequence>MIDPRRLQVLRALADHGTVRAAAETLYLTPSAVSQQLTALESEVGQSLLTRRGRRVRLTAAGELLAQHAKAVLAELERAEASLAACSAGTVGRVEVASFASAITQVVAPTIAGLAATEPDVTVLVRDAEAHNSLMMLLTGDIDIAVSMEYSSTLQPDHRRLTRYPLYVEPFDVVLPPGHRLGDRSTVSLDDLRESDWIVPLPDNPCRSVTQTCCENAGFAPRITHTSDDFHAVVALVAAGTGVALVPRTAVGGDHGALVRPVAEQPPTRRVFAAVQSGREEHPLLRVVLDGLLHTAKGL</sequence>
<accession>A0A839E031</accession>
<dbReference type="InterPro" id="IPR005119">
    <property type="entry name" value="LysR_subst-bd"/>
</dbReference>
<protein>
    <submittedName>
        <fullName evidence="6">DNA-binding transcriptional LysR family regulator</fullName>
    </submittedName>
</protein>
<evidence type="ECO:0000256" key="1">
    <source>
        <dbReference type="ARBA" id="ARBA00009437"/>
    </source>
</evidence>
<dbReference type="Pfam" id="PF03466">
    <property type="entry name" value="LysR_substrate"/>
    <property type="match status" value="1"/>
</dbReference>
<dbReference type="RefSeq" id="WP_182544336.1">
    <property type="nucleotide sequence ID" value="NZ_JACGWZ010000003.1"/>
</dbReference>
<proteinExistence type="inferred from homology"/>
<dbReference type="FunFam" id="1.10.10.10:FF:000001">
    <property type="entry name" value="LysR family transcriptional regulator"/>
    <property type="match status" value="1"/>
</dbReference>
<dbReference type="PANTHER" id="PTHR30346">
    <property type="entry name" value="TRANSCRIPTIONAL DUAL REGULATOR HCAR-RELATED"/>
    <property type="match status" value="1"/>
</dbReference>